<comment type="caution">
    <text evidence="1">The sequence shown here is derived from an EMBL/GenBank/DDBJ whole genome shotgun (WGS) entry which is preliminary data.</text>
</comment>
<proteinExistence type="predicted"/>
<evidence type="ECO:0000313" key="1">
    <source>
        <dbReference type="EMBL" id="KAJ9123567.1"/>
    </source>
</evidence>
<keyword evidence="2" id="KW-1185">Reference proteome</keyword>
<sequence>MNETGLKLISLLILIGKRATETPQPRRSGTPTGTPPTAYRTAITSYDESASISAQAFSRRRPLPSSATDGSISIDQRKQTGGMYFAFGDASKDNAEEEELLSQSQLLPSTSPVWEGTASRRATAEGNGRSSRASMAGSMTASRSGRQSVAPGDARQSQNVNHVQQMTLRDQQQDHEKLRTENFSLRLENASLKELVHKKVDRDKAELFTENANLKATIESLMQSTKQSKKVVIQLQRALEKSAKEQAEMEDNLRNVVGENGELYRLRQDIREEEDARIAAENKVRALEDDLDNARHSRSREEAQEEQEDIIAELKERLEDAEQASQGYRDASDRKDEQIDDLKVEVAKLSEDRDRLQDEIENLQAGIGQQEQQRDLEIRLNEQIDSLTSEKASLQREMEALRRTIETRDEENEDSEQLRREIRELEGIIGEKNEALEQFAAMEEDFDEMRALLQEKQAALEESESRHGADLSELDNQWRTSLTQAEDRIQLLEEDLSDMEERWRNTDQQLAEKAAEADTLRDEIEQLDDQIAALIRDKERLIEELQEADREVRESDLTRDVSLPLDHHLRASSTPLSVLLGASQAVNGLEDEIKMLREAEEHALHERDSHRRTVDELSRQLAGIEAERRTEMEQNRKLIAEQTELQEEARRNEKQHSSDTKQFQNEMEHEIERWRRMIGEKEQSNLRMSQELEGMRERLAQRDEDVRDLQDALNNLENARRRLGDERSIDQYSSQLEIDRVRRDLASSEDQLNRALEDIQDLEATLSDKQAELADLIAEKRETETRLTAERQDRLTISDKLSEALKTAKQAESDAEGYRERIEELERRLSDDRRGLTASVRHTDKAGKEAQDSLRIVYARVSQVLGLDEDVPNTPTALREKLSMRLKQLAHLTADYEKKIRAVEIKLEHGISNLNRELDAKKRLLDNVETSVNKVAHAKQEWRSKLLAKEEELAQAKAHQREAALELATYKASNSAESSSELRSLQVKASSGDKRVNALSNQLNELHSTIAAQEAKHADATTKWEDRVREYEKRLKAAAEKVKAEKQGGKERVNHLEKTVRELNEQIKALRAKESRLTAIVNAASFTRHDPDAL</sequence>
<gene>
    <name evidence="1" type="ORF">QFC24_003782</name>
</gene>
<reference evidence="1" key="1">
    <citation type="submission" date="2023-04" db="EMBL/GenBank/DDBJ databases">
        <title>Draft Genome sequencing of Naganishia species isolated from polar environments using Oxford Nanopore Technology.</title>
        <authorList>
            <person name="Leo P."/>
            <person name="Venkateswaran K."/>
        </authorList>
    </citation>
    <scope>NUCLEOTIDE SEQUENCE</scope>
    <source>
        <strain evidence="1">DBVPG 5303</strain>
    </source>
</reference>
<dbReference type="EMBL" id="JASBWV010000012">
    <property type="protein sequence ID" value="KAJ9123567.1"/>
    <property type="molecule type" value="Genomic_DNA"/>
</dbReference>
<accession>A0ACC2XJW1</accession>
<evidence type="ECO:0000313" key="2">
    <source>
        <dbReference type="Proteomes" id="UP001234202"/>
    </source>
</evidence>
<dbReference type="Proteomes" id="UP001234202">
    <property type="component" value="Unassembled WGS sequence"/>
</dbReference>
<name>A0ACC2XJW1_9TREE</name>
<organism evidence="1 2">
    <name type="scientific">Naganishia onofrii</name>
    <dbReference type="NCBI Taxonomy" id="1851511"/>
    <lineage>
        <taxon>Eukaryota</taxon>
        <taxon>Fungi</taxon>
        <taxon>Dikarya</taxon>
        <taxon>Basidiomycota</taxon>
        <taxon>Agaricomycotina</taxon>
        <taxon>Tremellomycetes</taxon>
        <taxon>Filobasidiales</taxon>
        <taxon>Filobasidiaceae</taxon>
        <taxon>Naganishia</taxon>
    </lineage>
</organism>
<protein>
    <submittedName>
        <fullName evidence="1">Uncharacterized protein</fullName>
    </submittedName>
</protein>